<dbReference type="PANTHER" id="PTHR46599:SF3">
    <property type="entry name" value="PIGGYBAC TRANSPOSABLE ELEMENT-DERIVED PROTEIN 4"/>
    <property type="match status" value="1"/>
</dbReference>
<evidence type="ECO:0000313" key="3">
    <source>
        <dbReference type="EMBL" id="CAL1272460.1"/>
    </source>
</evidence>
<gene>
    <name evidence="3" type="ORF">LARSCL_LOCUS6394</name>
</gene>
<sequence>MLHIFSSSEYVSDESTESDSETDRNESDDTYSEDNESDKKNEDPNVRKSTISNREPFEFLANHGQNEIVPRRLRFKCSFYIEQYLDENLINLIVKETNLYADQFLQSHPNLKPRSRMRKWYPTTNNEIRCFIAMLVLQGIIKKPALQMYFSKRETISTPFFAKIFSVGRFLLLCKFLHFENNEHHNNMQSKKLWKIKTVLEYVVDKCKSLYTPKMDICIDESLLMWKGRLSWKQYIPSKRSRFGIKFFVLCESESSYIWNLYIYTGKESDYGPRYSEFNISARIVLHLCDELLERGFRLYLDNWYTSIPLIEKLCAHKTDVVGTIKKTELAFVKKLEKRV</sequence>
<feature type="compositionally biased region" description="Low complexity" evidence="1">
    <location>
        <begin position="1"/>
        <end position="10"/>
    </location>
</feature>
<organism evidence="3 4">
    <name type="scientific">Larinioides sclopetarius</name>
    <dbReference type="NCBI Taxonomy" id="280406"/>
    <lineage>
        <taxon>Eukaryota</taxon>
        <taxon>Metazoa</taxon>
        <taxon>Ecdysozoa</taxon>
        <taxon>Arthropoda</taxon>
        <taxon>Chelicerata</taxon>
        <taxon>Arachnida</taxon>
        <taxon>Araneae</taxon>
        <taxon>Araneomorphae</taxon>
        <taxon>Entelegynae</taxon>
        <taxon>Araneoidea</taxon>
        <taxon>Araneidae</taxon>
        <taxon>Larinioides</taxon>
    </lineage>
</organism>
<protein>
    <recommendedName>
        <fullName evidence="2">PiggyBac transposable element-derived protein domain-containing protein</fullName>
    </recommendedName>
</protein>
<dbReference type="PANTHER" id="PTHR46599">
    <property type="entry name" value="PIGGYBAC TRANSPOSABLE ELEMENT-DERIVED PROTEIN 4"/>
    <property type="match status" value="1"/>
</dbReference>
<evidence type="ECO:0000256" key="1">
    <source>
        <dbReference type="SAM" id="MobiDB-lite"/>
    </source>
</evidence>
<dbReference type="AlphaFoldDB" id="A0AAV1ZL29"/>
<accession>A0AAV1ZL29</accession>
<feature type="domain" description="PiggyBac transposable element-derived protein" evidence="2">
    <location>
        <begin position="82"/>
        <end position="336"/>
    </location>
</feature>
<dbReference type="InterPro" id="IPR029526">
    <property type="entry name" value="PGBD"/>
</dbReference>
<proteinExistence type="predicted"/>
<reference evidence="3 4" key="1">
    <citation type="submission" date="2024-04" db="EMBL/GenBank/DDBJ databases">
        <authorList>
            <person name="Rising A."/>
            <person name="Reimegard J."/>
            <person name="Sonavane S."/>
            <person name="Akerstrom W."/>
            <person name="Nylinder S."/>
            <person name="Hedman E."/>
            <person name="Kallberg Y."/>
        </authorList>
    </citation>
    <scope>NUCLEOTIDE SEQUENCE [LARGE SCALE GENOMIC DNA]</scope>
</reference>
<feature type="region of interest" description="Disordered" evidence="1">
    <location>
        <begin position="1"/>
        <end position="51"/>
    </location>
</feature>
<name>A0AAV1ZL29_9ARAC</name>
<dbReference type="Pfam" id="PF13843">
    <property type="entry name" value="DDE_Tnp_1_7"/>
    <property type="match status" value="1"/>
</dbReference>
<feature type="compositionally biased region" description="Acidic residues" evidence="1">
    <location>
        <begin position="11"/>
        <end position="20"/>
    </location>
</feature>
<keyword evidence="4" id="KW-1185">Reference proteome</keyword>
<dbReference type="EMBL" id="CAXIEN010000061">
    <property type="protein sequence ID" value="CAL1272460.1"/>
    <property type="molecule type" value="Genomic_DNA"/>
</dbReference>
<evidence type="ECO:0000259" key="2">
    <source>
        <dbReference type="Pfam" id="PF13843"/>
    </source>
</evidence>
<feature type="compositionally biased region" description="Basic and acidic residues" evidence="1">
    <location>
        <begin position="37"/>
        <end position="46"/>
    </location>
</feature>
<comment type="caution">
    <text evidence="3">The sequence shown here is derived from an EMBL/GenBank/DDBJ whole genome shotgun (WGS) entry which is preliminary data.</text>
</comment>
<dbReference type="Proteomes" id="UP001497382">
    <property type="component" value="Unassembled WGS sequence"/>
</dbReference>
<evidence type="ECO:0000313" key="4">
    <source>
        <dbReference type="Proteomes" id="UP001497382"/>
    </source>
</evidence>